<comment type="caution">
    <text evidence="2">The sequence shown here is derived from an EMBL/GenBank/DDBJ whole genome shotgun (WGS) entry which is preliminary data.</text>
</comment>
<name>A0A520XG30_9DELT</name>
<gene>
    <name evidence="2" type="ORF">EVJ48_01250</name>
</gene>
<evidence type="ECO:0000313" key="3">
    <source>
        <dbReference type="Proteomes" id="UP000322454"/>
    </source>
</evidence>
<reference evidence="2 3" key="1">
    <citation type="submission" date="2019-01" db="EMBL/GenBank/DDBJ databases">
        <title>Insights into ecological role of a new deltaproteobacterial order Candidatus Sinidesulfobacterales (Sva0485) by metagenomics and metatranscriptomics.</title>
        <authorList>
            <person name="Tan S."/>
            <person name="Liu J."/>
            <person name="Fang Y."/>
            <person name="Hedlund B."/>
            <person name="Lian Z.-H."/>
            <person name="Huang L.-Y."/>
            <person name="Li J.-T."/>
            <person name="Huang L.-N."/>
            <person name="Li W.-J."/>
            <person name="Jiang H.-C."/>
            <person name="Dong H.-L."/>
            <person name="Shu W.-S."/>
        </authorList>
    </citation>
    <scope>NUCLEOTIDE SEQUENCE [LARGE SCALE GENOMIC DNA]</scope>
    <source>
        <strain evidence="2">AP4</strain>
    </source>
</reference>
<evidence type="ECO:0000256" key="1">
    <source>
        <dbReference type="SAM" id="MobiDB-lite"/>
    </source>
</evidence>
<protein>
    <recommendedName>
        <fullName evidence="4">HD-GYP domain-containing protein</fullName>
    </recommendedName>
</protein>
<feature type="compositionally biased region" description="Low complexity" evidence="1">
    <location>
        <begin position="32"/>
        <end position="48"/>
    </location>
</feature>
<dbReference type="Gene3D" id="1.10.3210.10">
    <property type="entry name" value="Hypothetical protein af1432"/>
    <property type="match status" value="1"/>
</dbReference>
<sequence>MLENQEELQEQTTETAGVQTEETVNQDNADIQEPSQENPNPENNQVQPVSEKIKSLNTILGYVAVNKPIIFDKCVKTGAVAMSIFELLKMDFDLIKSGNNEEARLEKEDLVVASYMANSGLIGIPEYILYKGDLTGGEYDMMKQHTKLSANSALPISPVSTLAILDHHELPLAKGYNKKMTGVSRSAYVIGIADRFIDDAHMTSSLNKPAKSRYDAVSNAVSMFDNTSQIFSVEEINAIAALLLNINI</sequence>
<dbReference type="EMBL" id="SHMQ01000002">
    <property type="protein sequence ID" value="RZV40143.1"/>
    <property type="molecule type" value="Genomic_DNA"/>
</dbReference>
<organism evidence="2 3">
    <name type="scientific">Candidatus Acidulodesulfobacterium acidiphilum</name>
    <dbReference type="NCBI Taxonomy" id="2597224"/>
    <lineage>
        <taxon>Bacteria</taxon>
        <taxon>Deltaproteobacteria</taxon>
        <taxon>Candidatus Acidulodesulfobacterales</taxon>
        <taxon>Candidatus Acidulodesulfobacterium</taxon>
    </lineage>
</organism>
<evidence type="ECO:0008006" key="4">
    <source>
        <dbReference type="Google" id="ProtNLM"/>
    </source>
</evidence>
<dbReference type="Proteomes" id="UP000322454">
    <property type="component" value="Unassembled WGS sequence"/>
</dbReference>
<accession>A0A520XG30</accession>
<evidence type="ECO:0000313" key="2">
    <source>
        <dbReference type="EMBL" id="RZV40143.1"/>
    </source>
</evidence>
<proteinExistence type="predicted"/>
<feature type="compositionally biased region" description="Polar residues" evidence="1">
    <location>
        <begin position="16"/>
        <end position="29"/>
    </location>
</feature>
<dbReference type="AlphaFoldDB" id="A0A520XG30"/>
<feature type="region of interest" description="Disordered" evidence="1">
    <location>
        <begin position="1"/>
        <end position="48"/>
    </location>
</feature>